<dbReference type="Proteomes" id="UP000177287">
    <property type="component" value="Unassembled WGS sequence"/>
</dbReference>
<evidence type="ECO:0008006" key="3">
    <source>
        <dbReference type="Google" id="ProtNLM"/>
    </source>
</evidence>
<name>A0A1G2RJA6_9BACT</name>
<dbReference type="EMBL" id="MHUF01000008">
    <property type="protein sequence ID" value="OHA72926.1"/>
    <property type="molecule type" value="Genomic_DNA"/>
</dbReference>
<evidence type="ECO:0000313" key="2">
    <source>
        <dbReference type="Proteomes" id="UP000177287"/>
    </source>
</evidence>
<proteinExistence type="predicted"/>
<dbReference type="AlphaFoldDB" id="A0A1G2RJA6"/>
<dbReference type="CDD" id="cd22231">
    <property type="entry name" value="RHH_NikR_HicB-like"/>
    <property type="match status" value="1"/>
</dbReference>
<protein>
    <recommendedName>
        <fullName evidence="3">Ribbon-helix-helix protein CopG domain-containing protein</fullName>
    </recommendedName>
</protein>
<comment type="caution">
    <text evidence="1">The sequence shown here is derived from an EMBL/GenBank/DDBJ whole genome shotgun (WGS) entry which is preliminary data.</text>
</comment>
<gene>
    <name evidence="1" type="ORF">A3A27_02195</name>
</gene>
<organism evidence="1 2">
    <name type="scientific">Candidatus Wildermuthbacteria bacterium RIFCSPLOWO2_01_FULL_47_18</name>
    <dbReference type="NCBI Taxonomy" id="1802460"/>
    <lineage>
        <taxon>Bacteria</taxon>
        <taxon>Candidatus Wildermuthiibacteriota</taxon>
    </lineage>
</organism>
<sequence>MAVINFTIPARLESNVQRAIRKNGFASRAEFFRMAAVNYLQQDLDIKDQINMLTKAIAQEIELRYKGKKIPPVEDQLKDLL</sequence>
<reference evidence="1 2" key="1">
    <citation type="journal article" date="2016" name="Nat. Commun.">
        <title>Thousands of microbial genomes shed light on interconnected biogeochemical processes in an aquifer system.</title>
        <authorList>
            <person name="Anantharaman K."/>
            <person name="Brown C.T."/>
            <person name="Hug L.A."/>
            <person name="Sharon I."/>
            <person name="Castelle C.J."/>
            <person name="Probst A.J."/>
            <person name="Thomas B.C."/>
            <person name="Singh A."/>
            <person name="Wilkins M.J."/>
            <person name="Karaoz U."/>
            <person name="Brodie E.L."/>
            <person name="Williams K.H."/>
            <person name="Hubbard S.S."/>
            <person name="Banfield J.F."/>
        </authorList>
    </citation>
    <scope>NUCLEOTIDE SEQUENCE [LARGE SCALE GENOMIC DNA]</scope>
</reference>
<accession>A0A1G2RJA6</accession>
<evidence type="ECO:0000313" key="1">
    <source>
        <dbReference type="EMBL" id="OHA72926.1"/>
    </source>
</evidence>